<evidence type="ECO:0000313" key="2">
    <source>
        <dbReference type="Proteomes" id="UP001060215"/>
    </source>
</evidence>
<protein>
    <submittedName>
        <fullName evidence="1">Uncharacterized protein</fullName>
    </submittedName>
</protein>
<sequence length="121" mass="13730">MSKEAVGEYHSKDFKWDQLRREIESDPSLLCHFLLPLDLHDDDHTHLPSSSQSLSGSGSVSVSVSSPSQDSDAWNIFHSRHSGKFFKRRNLLKQFPELLSFDENSKVLEVDVVMAVPWGFA</sequence>
<dbReference type="Proteomes" id="UP001060215">
    <property type="component" value="Chromosome 1"/>
</dbReference>
<comment type="caution">
    <text evidence="1">The sequence shown here is derived from an EMBL/GenBank/DDBJ whole genome shotgun (WGS) entry which is preliminary data.</text>
</comment>
<reference evidence="1 2" key="1">
    <citation type="journal article" date="2022" name="Plant J.">
        <title>Chromosome-level genome of Camellia lanceoleosa provides a valuable resource for understanding genome evolution and self-incompatibility.</title>
        <authorList>
            <person name="Gong W."/>
            <person name="Xiao S."/>
            <person name="Wang L."/>
            <person name="Liao Z."/>
            <person name="Chang Y."/>
            <person name="Mo W."/>
            <person name="Hu G."/>
            <person name="Li W."/>
            <person name="Zhao G."/>
            <person name="Zhu H."/>
            <person name="Hu X."/>
            <person name="Ji K."/>
            <person name="Xiang X."/>
            <person name="Song Q."/>
            <person name="Yuan D."/>
            <person name="Jin S."/>
            <person name="Zhang L."/>
        </authorList>
    </citation>
    <scope>NUCLEOTIDE SEQUENCE [LARGE SCALE GENOMIC DNA]</scope>
    <source>
        <strain evidence="1">SQ_2022a</strain>
    </source>
</reference>
<dbReference type="EMBL" id="CM045758">
    <property type="protein sequence ID" value="KAI8032859.1"/>
    <property type="molecule type" value="Genomic_DNA"/>
</dbReference>
<gene>
    <name evidence="1" type="ORF">LOK49_LG01G00198</name>
</gene>
<keyword evidence="2" id="KW-1185">Reference proteome</keyword>
<name>A0ACC0J6M1_9ERIC</name>
<proteinExistence type="predicted"/>
<evidence type="ECO:0000313" key="1">
    <source>
        <dbReference type="EMBL" id="KAI8032859.1"/>
    </source>
</evidence>
<organism evidence="1 2">
    <name type="scientific">Camellia lanceoleosa</name>
    <dbReference type="NCBI Taxonomy" id="1840588"/>
    <lineage>
        <taxon>Eukaryota</taxon>
        <taxon>Viridiplantae</taxon>
        <taxon>Streptophyta</taxon>
        <taxon>Embryophyta</taxon>
        <taxon>Tracheophyta</taxon>
        <taxon>Spermatophyta</taxon>
        <taxon>Magnoliopsida</taxon>
        <taxon>eudicotyledons</taxon>
        <taxon>Gunneridae</taxon>
        <taxon>Pentapetalae</taxon>
        <taxon>asterids</taxon>
        <taxon>Ericales</taxon>
        <taxon>Theaceae</taxon>
        <taxon>Camellia</taxon>
    </lineage>
</organism>
<accession>A0ACC0J6M1</accession>